<dbReference type="EMBL" id="AEPS01000015">
    <property type="protein sequence ID" value="EFU66777.1"/>
    <property type="molecule type" value="Genomic_DNA"/>
</dbReference>
<protein>
    <submittedName>
        <fullName evidence="3">Rhodanese domain protein</fullName>
    </submittedName>
</protein>
<dbReference type="SUPFAM" id="SSF52821">
    <property type="entry name" value="Rhodanese/Cell cycle control phosphatase"/>
    <property type="match status" value="1"/>
</dbReference>
<organism evidence="3 4">
    <name type="scientific">Aggregatibacter segnis ATCC 33393</name>
    <dbReference type="NCBI Taxonomy" id="888057"/>
    <lineage>
        <taxon>Bacteria</taxon>
        <taxon>Pseudomonadati</taxon>
        <taxon>Pseudomonadota</taxon>
        <taxon>Gammaproteobacteria</taxon>
        <taxon>Pasteurellales</taxon>
        <taxon>Pasteurellaceae</taxon>
        <taxon>Aggregatibacter</taxon>
    </lineage>
</organism>
<keyword evidence="4" id="KW-1185">Reference proteome</keyword>
<dbReference type="Proteomes" id="UP000032871">
    <property type="component" value="Unassembled WGS sequence"/>
</dbReference>
<dbReference type="InterPro" id="IPR036873">
    <property type="entry name" value="Rhodanese-like_dom_sf"/>
</dbReference>
<feature type="domain" description="Rhodanese" evidence="2">
    <location>
        <begin position="76"/>
        <end position="167"/>
    </location>
</feature>
<evidence type="ECO:0000313" key="4">
    <source>
        <dbReference type="Proteomes" id="UP000032871"/>
    </source>
</evidence>
<dbReference type="AlphaFoldDB" id="E6L0L6"/>
<evidence type="ECO:0000256" key="1">
    <source>
        <dbReference type="SAM" id="Phobius"/>
    </source>
</evidence>
<dbReference type="Gene3D" id="3.40.250.10">
    <property type="entry name" value="Rhodanese-like domain"/>
    <property type="match status" value="1"/>
</dbReference>
<dbReference type="Pfam" id="PF00581">
    <property type="entry name" value="Rhodanese"/>
    <property type="match status" value="1"/>
</dbReference>
<dbReference type="PROSITE" id="PS50206">
    <property type="entry name" value="RHODANESE_3"/>
    <property type="match status" value="1"/>
</dbReference>
<dbReference type="InterPro" id="IPR050229">
    <property type="entry name" value="GlpE_sulfurtransferase"/>
</dbReference>
<dbReference type="InterPro" id="IPR001763">
    <property type="entry name" value="Rhodanese-like_dom"/>
</dbReference>
<evidence type="ECO:0000259" key="2">
    <source>
        <dbReference type="PROSITE" id="PS50206"/>
    </source>
</evidence>
<feature type="transmembrane region" description="Helical" evidence="1">
    <location>
        <begin position="37"/>
        <end position="56"/>
    </location>
</feature>
<comment type="caution">
    <text evidence="3">The sequence shown here is derived from an EMBL/GenBank/DDBJ whole genome shotgun (WGS) entry which is preliminary data.</text>
</comment>
<reference evidence="3 4" key="1">
    <citation type="submission" date="2010-12" db="EMBL/GenBank/DDBJ databases">
        <authorList>
            <person name="Muzny D."/>
            <person name="Qin X."/>
            <person name="Deng J."/>
            <person name="Jiang H."/>
            <person name="Liu Y."/>
            <person name="Qu J."/>
            <person name="Song X.-Z."/>
            <person name="Zhang L."/>
            <person name="Thornton R."/>
            <person name="Coyle M."/>
            <person name="Francisco L."/>
            <person name="Jackson L."/>
            <person name="Javaid M."/>
            <person name="Korchina V."/>
            <person name="Kovar C."/>
            <person name="Mata R."/>
            <person name="Mathew T."/>
            <person name="Ngo R."/>
            <person name="Nguyen L."/>
            <person name="Nguyen N."/>
            <person name="Okwuonu G."/>
            <person name="Ongeri F."/>
            <person name="Pham C."/>
            <person name="Simmons D."/>
            <person name="Wilczek-Boney K."/>
            <person name="Hale W."/>
            <person name="Jakkamsetti A."/>
            <person name="Pham P."/>
            <person name="Ruth R."/>
            <person name="San Lucas F."/>
            <person name="Warren J."/>
            <person name="Zhang J."/>
            <person name="Zhao Z."/>
            <person name="Zhou C."/>
            <person name="Zhu D."/>
            <person name="Lee S."/>
            <person name="Bess C."/>
            <person name="Blankenburg K."/>
            <person name="Forbes L."/>
            <person name="Fu Q."/>
            <person name="Gubbala S."/>
            <person name="Hirani K."/>
            <person name="Jayaseelan J.C."/>
            <person name="Lara F."/>
            <person name="Munidasa M."/>
            <person name="Palculict T."/>
            <person name="Patil S."/>
            <person name="Pu L.-L."/>
            <person name="Saada N."/>
            <person name="Tang L."/>
            <person name="Weissenberger G."/>
            <person name="Zhu Y."/>
            <person name="Hemphill L."/>
            <person name="Shang Y."/>
            <person name="Youmans B."/>
            <person name="Ayvaz T."/>
            <person name="Ross M."/>
            <person name="Santibanez J."/>
            <person name="Aqrawi P."/>
            <person name="Gross S."/>
            <person name="Joshi V."/>
            <person name="Fowler G."/>
            <person name="Nazareth L."/>
            <person name="Reid J."/>
            <person name="Worley K."/>
            <person name="Petrosino J."/>
            <person name="Highlander S."/>
            <person name="Gibbs R."/>
        </authorList>
    </citation>
    <scope>NUCLEOTIDE SEQUENCE [LARGE SCALE GENOMIC DNA]</scope>
    <source>
        <strain evidence="3 4">ATCC 33393</strain>
    </source>
</reference>
<keyword evidence="1" id="KW-0812">Transmembrane</keyword>
<dbReference type="CDD" id="cd00158">
    <property type="entry name" value="RHOD"/>
    <property type="match status" value="1"/>
</dbReference>
<name>E6L0L6_9PAST</name>
<evidence type="ECO:0000313" key="3">
    <source>
        <dbReference type="EMBL" id="EFU66777.1"/>
    </source>
</evidence>
<accession>E6L0L6</accession>
<keyword evidence="1" id="KW-0472">Membrane</keyword>
<keyword evidence="1" id="KW-1133">Transmembrane helix</keyword>
<sequence>MINSQSKVILEPLFLNLIIEKYMEEFMPMAIEFAKNHSLIVIAWVAIFLMVIYHFIKSATSKTKVIENTEAIALINNQNAVVIDLRSMDDFNKGHIINSLNLLPTEIKNHNVGKIEQHKETPVILVCANGVTSASSAETLAKQGFTHVYSLKEGIAGWRAANLPLVKK</sequence>
<gene>
    <name evidence="3" type="primary">pspE</name>
    <name evidence="3" type="ORF">HMPREF9064_1920</name>
</gene>
<dbReference type="HOGENOM" id="CLU_089574_1_5_6"/>
<dbReference type="PANTHER" id="PTHR43031:SF18">
    <property type="entry name" value="RHODANESE-RELATED SULFURTRANSFERASES"/>
    <property type="match status" value="1"/>
</dbReference>
<dbReference type="PANTHER" id="PTHR43031">
    <property type="entry name" value="FAD-DEPENDENT OXIDOREDUCTASE"/>
    <property type="match status" value="1"/>
</dbReference>
<proteinExistence type="predicted"/>
<dbReference type="STRING" id="739.GCA_001059425_01479"/>
<dbReference type="SMART" id="SM00450">
    <property type="entry name" value="RHOD"/>
    <property type="match status" value="1"/>
</dbReference>